<dbReference type="AlphaFoldDB" id="A0A1I1JPL5"/>
<gene>
    <name evidence="5" type="ORF">SAMN05421842_10429</name>
</gene>
<dbReference type="InterPro" id="IPR029016">
    <property type="entry name" value="GAF-like_dom_sf"/>
</dbReference>
<dbReference type="Proteomes" id="UP000199263">
    <property type="component" value="Unassembled WGS sequence"/>
</dbReference>
<dbReference type="PRINTS" id="PR00038">
    <property type="entry name" value="HTHLUXR"/>
</dbReference>
<dbReference type="PROSITE" id="PS00622">
    <property type="entry name" value="HTH_LUXR_1"/>
    <property type="match status" value="1"/>
</dbReference>
<dbReference type="InterPro" id="IPR016032">
    <property type="entry name" value="Sig_transdc_resp-reg_C-effctor"/>
</dbReference>
<name>A0A1I1JPL5_9CLOT</name>
<feature type="domain" description="HTH luxR-type" evidence="4">
    <location>
        <begin position="180"/>
        <end position="245"/>
    </location>
</feature>
<dbReference type="Pfam" id="PF00196">
    <property type="entry name" value="GerE"/>
    <property type="match status" value="1"/>
</dbReference>
<keyword evidence="1" id="KW-0805">Transcription regulation</keyword>
<dbReference type="GO" id="GO:0006355">
    <property type="term" value="P:regulation of DNA-templated transcription"/>
    <property type="evidence" value="ECO:0007669"/>
    <property type="project" value="InterPro"/>
</dbReference>
<dbReference type="PANTHER" id="PTHR44688">
    <property type="entry name" value="DNA-BINDING TRANSCRIPTIONAL ACTIVATOR DEVR_DOSR"/>
    <property type="match status" value="1"/>
</dbReference>
<dbReference type="STRING" id="119641.SAMN05421842_10429"/>
<dbReference type="SUPFAM" id="SSF46894">
    <property type="entry name" value="C-terminal effector domain of the bipartite response regulators"/>
    <property type="match status" value="1"/>
</dbReference>
<organism evidence="5 6">
    <name type="scientific">Clostridium uliginosum</name>
    <dbReference type="NCBI Taxonomy" id="119641"/>
    <lineage>
        <taxon>Bacteria</taxon>
        <taxon>Bacillati</taxon>
        <taxon>Bacillota</taxon>
        <taxon>Clostridia</taxon>
        <taxon>Eubacteriales</taxon>
        <taxon>Clostridiaceae</taxon>
        <taxon>Clostridium</taxon>
    </lineage>
</organism>
<dbReference type="Gene3D" id="1.10.10.10">
    <property type="entry name" value="Winged helix-like DNA-binding domain superfamily/Winged helix DNA-binding domain"/>
    <property type="match status" value="1"/>
</dbReference>
<dbReference type="CDD" id="cd06170">
    <property type="entry name" value="LuxR_C_like"/>
    <property type="match status" value="1"/>
</dbReference>
<dbReference type="EMBL" id="FOMG01000004">
    <property type="protein sequence ID" value="SFC47833.1"/>
    <property type="molecule type" value="Genomic_DNA"/>
</dbReference>
<accession>A0A1I1JPL5</accession>
<evidence type="ECO:0000256" key="1">
    <source>
        <dbReference type="ARBA" id="ARBA00023015"/>
    </source>
</evidence>
<reference evidence="5 6" key="1">
    <citation type="submission" date="2016-10" db="EMBL/GenBank/DDBJ databases">
        <authorList>
            <person name="de Groot N.N."/>
        </authorList>
    </citation>
    <scope>NUCLEOTIDE SEQUENCE [LARGE SCALE GENOMIC DNA]</scope>
    <source>
        <strain evidence="5 6">DSM 12992</strain>
    </source>
</reference>
<keyword evidence="6" id="KW-1185">Reference proteome</keyword>
<dbReference type="Gene3D" id="3.30.450.40">
    <property type="match status" value="1"/>
</dbReference>
<sequence length="245" mass="28195">MCLDNLYYEIAMPLRRGKDLLGGIGVFNPKDLGNFTSKDILILEKLSGFISNAFNNYIQLNKVSYEQEFLKDMTLEAPIGIAVLNNSYSIIYSNNIATDFCLDILSDKTCLNPIQHVIDKVFLECQFKKEDSSSFLYTTMNSYSFKIVSSIVSDAFTGLESLMYVYITKEVSNDDKTFDRIVFNYNLTNREMEVINLVFKGLSNKEISQRLFISCHTVKTHMENIFKKMQVNNRTSLIYKINNII</sequence>
<dbReference type="GO" id="GO:0003677">
    <property type="term" value="F:DNA binding"/>
    <property type="evidence" value="ECO:0007669"/>
    <property type="project" value="UniProtKB-KW"/>
</dbReference>
<dbReference type="InterPro" id="IPR000792">
    <property type="entry name" value="Tscrpt_reg_LuxR_C"/>
</dbReference>
<protein>
    <submittedName>
        <fullName evidence="5">Regulatory protein, luxR family</fullName>
    </submittedName>
</protein>
<evidence type="ECO:0000256" key="2">
    <source>
        <dbReference type="ARBA" id="ARBA00023125"/>
    </source>
</evidence>
<dbReference type="PROSITE" id="PS50043">
    <property type="entry name" value="HTH_LUXR_2"/>
    <property type="match status" value="1"/>
</dbReference>
<keyword evidence="3" id="KW-0804">Transcription</keyword>
<evidence type="ECO:0000256" key="3">
    <source>
        <dbReference type="ARBA" id="ARBA00023163"/>
    </source>
</evidence>
<evidence type="ECO:0000259" key="4">
    <source>
        <dbReference type="PROSITE" id="PS50043"/>
    </source>
</evidence>
<evidence type="ECO:0000313" key="5">
    <source>
        <dbReference type="EMBL" id="SFC47833.1"/>
    </source>
</evidence>
<dbReference type="SMART" id="SM00421">
    <property type="entry name" value="HTH_LUXR"/>
    <property type="match status" value="1"/>
</dbReference>
<proteinExistence type="predicted"/>
<dbReference type="SUPFAM" id="SSF55781">
    <property type="entry name" value="GAF domain-like"/>
    <property type="match status" value="1"/>
</dbReference>
<dbReference type="PANTHER" id="PTHR44688:SF16">
    <property type="entry name" value="DNA-BINDING TRANSCRIPTIONAL ACTIVATOR DEVR_DOSR"/>
    <property type="match status" value="1"/>
</dbReference>
<dbReference type="InterPro" id="IPR036388">
    <property type="entry name" value="WH-like_DNA-bd_sf"/>
</dbReference>
<keyword evidence="2" id="KW-0238">DNA-binding</keyword>
<evidence type="ECO:0000313" key="6">
    <source>
        <dbReference type="Proteomes" id="UP000199263"/>
    </source>
</evidence>